<dbReference type="GO" id="GO:0006508">
    <property type="term" value="P:proteolysis"/>
    <property type="evidence" value="ECO:0007669"/>
    <property type="project" value="InterPro"/>
</dbReference>
<evidence type="ECO:0000313" key="8">
    <source>
        <dbReference type="EMBL" id="RKS71496.1"/>
    </source>
</evidence>
<dbReference type="AlphaFoldDB" id="A0A420XM52"/>
<keyword evidence="2" id="KW-0720">Serine protease</keyword>
<dbReference type="SUPFAM" id="SSF82171">
    <property type="entry name" value="DPP6 N-terminal domain-like"/>
    <property type="match status" value="1"/>
</dbReference>
<dbReference type="PROSITE" id="PS00708">
    <property type="entry name" value="PRO_ENDOPEP_SER"/>
    <property type="match status" value="1"/>
</dbReference>
<evidence type="ECO:0000313" key="9">
    <source>
        <dbReference type="Proteomes" id="UP000281955"/>
    </source>
</evidence>
<keyword evidence="3" id="KW-0007">Acetylation</keyword>
<dbReference type="InParanoid" id="A0A420XM52"/>
<accession>A0A420XM52</accession>
<dbReference type="PANTHER" id="PTHR42776:SF27">
    <property type="entry name" value="DIPEPTIDYL PEPTIDASE FAMILY MEMBER 6"/>
    <property type="match status" value="1"/>
</dbReference>
<dbReference type="Gene3D" id="2.120.10.30">
    <property type="entry name" value="TolB, C-terminal domain"/>
    <property type="match status" value="1"/>
</dbReference>
<dbReference type="InterPro" id="IPR029058">
    <property type="entry name" value="AB_hydrolase_fold"/>
</dbReference>
<dbReference type="InterPro" id="IPR011659">
    <property type="entry name" value="WD40"/>
</dbReference>
<evidence type="ECO:0000256" key="3">
    <source>
        <dbReference type="ARBA" id="ARBA00022990"/>
    </source>
</evidence>
<dbReference type="GO" id="GO:0004177">
    <property type="term" value="F:aminopeptidase activity"/>
    <property type="evidence" value="ECO:0007669"/>
    <property type="project" value="UniProtKB-KW"/>
</dbReference>
<comment type="caution">
    <text evidence="8">The sequence shown here is derived from an EMBL/GenBank/DDBJ whole genome shotgun (WGS) entry which is preliminary data.</text>
</comment>
<gene>
    <name evidence="8" type="ORF">CLV35_3296</name>
</gene>
<organism evidence="8 9">
    <name type="scientific">Motilibacter peucedani</name>
    <dbReference type="NCBI Taxonomy" id="598650"/>
    <lineage>
        <taxon>Bacteria</taxon>
        <taxon>Bacillati</taxon>
        <taxon>Actinomycetota</taxon>
        <taxon>Actinomycetes</taxon>
        <taxon>Motilibacterales</taxon>
        <taxon>Motilibacteraceae</taxon>
        <taxon>Motilibacter</taxon>
    </lineage>
</organism>
<evidence type="ECO:0000256" key="2">
    <source>
        <dbReference type="ARBA" id="ARBA00022825"/>
    </source>
</evidence>
<reference evidence="8 9" key="1">
    <citation type="submission" date="2018-10" db="EMBL/GenBank/DDBJ databases">
        <title>Genomic Encyclopedia of Archaeal and Bacterial Type Strains, Phase II (KMG-II): from individual species to whole genera.</title>
        <authorList>
            <person name="Goeker M."/>
        </authorList>
    </citation>
    <scope>NUCLEOTIDE SEQUENCE [LARGE SCALE GENOMIC DNA]</scope>
    <source>
        <strain evidence="8 9">RP-AC37</strain>
    </source>
</reference>
<dbReference type="Gene3D" id="3.40.50.1820">
    <property type="entry name" value="alpha/beta hydrolase"/>
    <property type="match status" value="1"/>
</dbReference>
<keyword evidence="9" id="KW-1185">Reference proteome</keyword>
<dbReference type="SUPFAM" id="SSF53474">
    <property type="entry name" value="alpha/beta-Hydrolases"/>
    <property type="match status" value="1"/>
</dbReference>
<proteinExistence type="predicted"/>
<evidence type="ECO:0000256" key="6">
    <source>
        <dbReference type="ARBA" id="ARBA00045885"/>
    </source>
</evidence>
<name>A0A420XM52_9ACTN</name>
<evidence type="ECO:0000256" key="5">
    <source>
        <dbReference type="ARBA" id="ARBA00032596"/>
    </source>
</evidence>
<dbReference type="InterPro" id="IPR002471">
    <property type="entry name" value="Pept_S9_AS"/>
</dbReference>
<dbReference type="RefSeq" id="WP_183062038.1">
    <property type="nucleotide sequence ID" value="NZ_RBWV01000014.1"/>
</dbReference>
<dbReference type="Pfam" id="PF07676">
    <property type="entry name" value="PD40"/>
    <property type="match status" value="1"/>
</dbReference>
<dbReference type="EMBL" id="RBWV01000014">
    <property type="protein sequence ID" value="RKS71496.1"/>
    <property type="molecule type" value="Genomic_DNA"/>
</dbReference>
<dbReference type="InterPro" id="IPR001375">
    <property type="entry name" value="Peptidase_S9_cat"/>
</dbReference>
<evidence type="ECO:0000256" key="1">
    <source>
        <dbReference type="ARBA" id="ARBA00022801"/>
    </source>
</evidence>
<keyword evidence="8" id="KW-0031">Aminopeptidase</keyword>
<dbReference type="InterPro" id="IPR011042">
    <property type="entry name" value="6-blade_b-propeller_TolB-like"/>
</dbReference>
<feature type="domain" description="Peptidase S9 prolyl oligopeptidase catalytic" evidence="7">
    <location>
        <begin position="403"/>
        <end position="608"/>
    </location>
</feature>
<comment type="function">
    <text evidence="6">This enzyme catalyzes the hydrolysis of the N-terminal peptide bond of an N-acetylated peptide to generate an N-acetylated amino acid and a peptide with a free N-terminus. It preferentially cleaves off Ac-Ala, Ac-Met and Ac-Ser. Also, involved in the degradation of oxidized and glycated proteins.</text>
</comment>
<sequence>MKVVVPHPSEHLPEDVYGSWSPAADPSGGRVAFVSDRGGTPQVWLRELVDAGWRRVPTGLERVSTVSWSPDGAWLACTVAAHGSSRTEVWVVAASGGTARQVAGHATTTAGLGPGSRHGWSADGRLLLTETTGSDAVCSLLDPQTGTREPVARGTLLTLLDVSADGSRALLRCGPRGRRELEVLDRASGERRAVLPADEGGSTDSGVLSPDGRTAYAVTTVGRELAALVAVTDGEPPRTLAQREDAELEQVALSASGARAVLVWNVLGGRSALTVAELPGGEQTELALPRDVVREAWFAGDGSRIAVTAESWSDPRGVWLLDLEGGATPVSSDGGHVLVASPAATTRRVDPDVLVPPELHGFVSPDGTAVSGWLYRPAGEGPWPAVVWLHGGPESQERPVYNSLFQSLVAAGIVVYALNVRGSSGFGRSFVHADDLAGRYGAIDDVAAAAAYLVSSGTGAPGRLGVMGRSYGGYLTLAALAWHPDLFGAGVDVCGMSSFATFYAHTEPYIAATAVSKYGDPVRDAELLHDLSPMTRVDAIRAPLMVVHGGDDTNVPLVEATQLVEALAERGVEHRFVLFEGEGHELLATPNRVRFVNETVSWLTRHLAG</sequence>
<evidence type="ECO:0000259" key="7">
    <source>
        <dbReference type="Pfam" id="PF00326"/>
    </source>
</evidence>
<keyword evidence="1" id="KW-0378">Hydrolase</keyword>
<protein>
    <recommendedName>
        <fullName evidence="5">Acyl-peptide hydrolase</fullName>
    </recommendedName>
    <alternativeName>
        <fullName evidence="4">Acylaminoacyl-peptidase</fullName>
    </alternativeName>
</protein>
<dbReference type="PRINTS" id="PR00862">
    <property type="entry name" value="PROLIGOPTASE"/>
</dbReference>
<dbReference type="Pfam" id="PF00326">
    <property type="entry name" value="Peptidase_S9"/>
    <property type="match status" value="1"/>
</dbReference>
<dbReference type="PANTHER" id="PTHR42776">
    <property type="entry name" value="SERINE PEPTIDASE S9 FAMILY MEMBER"/>
    <property type="match status" value="1"/>
</dbReference>
<evidence type="ECO:0000256" key="4">
    <source>
        <dbReference type="ARBA" id="ARBA00032284"/>
    </source>
</evidence>
<dbReference type="GO" id="GO:0004252">
    <property type="term" value="F:serine-type endopeptidase activity"/>
    <property type="evidence" value="ECO:0007669"/>
    <property type="project" value="InterPro"/>
</dbReference>
<dbReference type="InterPro" id="IPR002470">
    <property type="entry name" value="Peptidase_S9A"/>
</dbReference>
<dbReference type="Proteomes" id="UP000281955">
    <property type="component" value="Unassembled WGS sequence"/>
</dbReference>
<keyword evidence="8" id="KW-0645">Protease</keyword>